<proteinExistence type="predicted"/>
<gene>
    <name evidence="1" type="ORF">FRZ00_15390</name>
</gene>
<dbReference type="RefSeq" id="WP_004947735.1">
    <property type="nucleotide sequence ID" value="NZ_VOKX01000027.1"/>
</dbReference>
<dbReference type="EMBL" id="VOKX01000027">
    <property type="protein sequence ID" value="KAB7845085.1"/>
    <property type="molecule type" value="Genomic_DNA"/>
</dbReference>
<dbReference type="Proteomes" id="UP000327000">
    <property type="component" value="Unassembled WGS sequence"/>
</dbReference>
<protein>
    <submittedName>
        <fullName evidence="1">Uncharacterized protein</fullName>
    </submittedName>
</protein>
<evidence type="ECO:0000313" key="1">
    <source>
        <dbReference type="EMBL" id="KAB7845085.1"/>
    </source>
</evidence>
<dbReference type="OrthoDB" id="495830at2"/>
<comment type="caution">
    <text evidence="1">The sequence shown here is derived from an EMBL/GenBank/DDBJ whole genome shotgun (WGS) entry which is preliminary data.</text>
</comment>
<reference evidence="1 2" key="1">
    <citation type="journal article" date="2019" name="Microb. Cell Fact.">
        <title>Exploring novel herbicidin analogues by transcriptional regulator overexpression and MS/MS molecular networking.</title>
        <authorList>
            <person name="Shi Y."/>
            <person name="Gu R."/>
            <person name="Li Y."/>
            <person name="Wang X."/>
            <person name="Ren W."/>
            <person name="Li X."/>
            <person name="Wang L."/>
            <person name="Xie Y."/>
            <person name="Hong B."/>
        </authorList>
    </citation>
    <scope>NUCLEOTIDE SEQUENCE [LARGE SCALE GENOMIC DNA]</scope>
    <source>
        <strain evidence="1 2">US-43</strain>
    </source>
</reference>
<sequence>MNHTNTDHPGFAALSARLTGRDEDELRATGLVRLYHDATLERVGREAVGRFLDDLDAAGGDPDALVDPESRGIARAIVQLWRTGVWPP</sequence>
<name>A0A5N5W7X9_STRMB</name>
<evidence type="ECO:0000313" key="2">
    <source>
        <dbReference type="Proteomes" id="UP000327000"/>
    </source>
</evidence>
<dbReference type="AlphaFoldDB" id="A0A5N5W7X9"/>
<accession>A0A5N5W7X9</accession>
<organism evidence="1 2">
    <name type="scientific">Streptomyces mobaraensis</name>
    <name type="common">Streptoverticillium mobaraense</name>
    <dbReference type="NCBI Taxonomy" id="35621"/>
    <lineage>
        <taxon>Bacteria</taxon>
        <taxon>Bacillati</taxon>
        <taxon>Actinomycetota</taxon>
        <taxon>Actinomycetes</taxon>
        <taxon>Kitasatosporales</taxon>
        <taxon>Streptomycetaceae</taxon>
        <taxon>Streptomyces</taxon>
    </lineage>
</organism>
<keyword evidence="2" id="KW-1185">Reference proteome</keyword>